<evidence type="ECO:0000256" key="1">
    <source>
        <dbReference type="SAM" id="Phobius"/>
    </source>
</evidence>
<feature type="transmembrane region" description="Helical" evidence="1">
    <location>
        <begin position="429"/>
        <end position="449"/>
    </location>
</feature>
<keyword evidence="1" id="KW-0472">Membrane</keyword>
<proteinExistence type="predicted"/>
<dbReference type="EMBL" id="PKHU01000003">
    <property type="protein sequence ID" value="PKZ29516.1"/>
    <property type="molecule type" value="Genomic_DNA"/>
</dbReference>
<comment type="caution">
    <text evidence="2">The sequence shown here is derived from an EMBL/GenBank/DDBJ whole genome shotgun (WGS) entry which is preliminary data.</text>
</comment>
<keyword evidence="1" id="KW-0812">Transmembrane</keyword>
<dbReference type="AlphaFoldDB" id="A0A2I1NAX6"/>
<evidence type="ECO:0000313" key="3">
    <source>
        <dbReference type="Proteomes" id="UP000234639"/>
    </source>
</evidence>
<evidence type="ECO:0000313" key="2">
    <source>
        <dbReference type="EMBL" id="PKZ29516.1"/>
    </source>
</evidence>
<reference evidence="2 3" key="1">
    <citation type="submission" date="2017-12" db="EMBL/GenBank/DDBJ databases">
        <title>Phylogenetic diversity of female urinary microbiome.</title>
        <authorList>
            <person name="Thomas-White K."/>
            <person name="Wolfe A.J."/>
        </authorList>
    </citation>
    <scope>NUCLEOTIDE SEQUENCE [LARGE SCALE GENOMIC DNA]</scope>
    <source>
        <strain evidence="2 3">UMB0112</strain>
    </source>
</reference>
<dbReference type="RefSeq" id="WP_101637086.1">
    <property type="nucleotide sequence ID" value="NZ_PKHU01000003.1"/>
</dbReference>
<dbReference type="Proteomes" id="UP000234639">
    <property type="component" value="Unassembled WGS sequence"/>
</dbReference>
<protein>
    <submittedName>
        <fullName evidence="2">Uncharacterized protein</fullName>
    </submittedName>
</protein>
<keyword evidence="1" id="KW-1133">Transmembrane helix</keyword>
<gene>
    <name evidence="2" type="ORF">CYJ41_03935</name>
</gene>
<accession>A0A2I1NAX6</accession>
<sequence>MYKNFDNFNDFKDFLKNEISWNGCLTVTQIAEMIKDKCEEELSLVIKINGNDINKFLKDIGFIEKDKNNKWITTPDGQKFSTSEKWIISNLMKSDKFLNKFDFIWIQCLIKNGAVVKFYLIKEIKNKKILEALKNSRKKESKDDLSIFIRDNLLIQDTKTKIISDDLYRVFISKYKKPINLENIKTLSEDEEYNILLTADFIFTFIDDSVGFSIEQTEFEKHSYLDDFFILTNDDVVFNFLKNSLKIKDNNLFKRDAKYKFAFNEKNFMLLCSSKLNDKSSMCMGTINEISNDEEDQTIYRSMFNLTSTDSNITKILIIQLLYKIYFIQHKIINTTLKNEFSTLDTEKILNIRKEILRYKALAGEMQSGREEAQKIYDLIEEKLLIKQKMDLAYKNLNEYFAIVNEETKIKEEAEKEKRDKFNSRITRIAATITILTFISVVADIFNLFDRFFK</sequence>
<name>A0A2I1NAX6_9BACT</name>
<organism evidence="2 3">
    <name type="scientific">Campylobacter ureolyticus</name>
    <dbReference type="NCBI Taxonomy" id="827"/>
    <lineage>
        <taxon>Bacteria</taxon>
        <taxon>Pseudomonadati</taxon>
        <taxon>Campylobacterota</taxon>
        <taxon>Epsilonproteobacteria</taxon>
        <taxon>Campylobacterales</taxon>
        <taxon>Campylobacteraceae</taxon>
        <taxon>Campylobacter</taxon>
    </lineage>
</organism>